<dbReference type="Proteomes" id="UP000198854">
    <property type="component" value="Unassembled WGS sequence"/>
</dbReference>
<gene>
    <name evidence="2" type="ORF">SAMN04488136_1288</name>
</gene>
<dbReference type="InterPro" id="IPR038727">
    <property type="entry name" value="NadR/Ttd14_AAA_dom"/>
</dbReference>
<dbReference type="AlphaFoldDB" id="A0A1G8F292"/>
<accession>A0A1G8F292</accession>
<evidence type="ECO:0000313" key="3">
    <source>
        <dbReference type="Proteomes" id="UP000198854"/>
    </source>
</evidence>
<dbReference type="Pfam" id="PF13521">
    <property type="entry name" value="AAA_28"/>
    <property type="match status" value="1"/>
</dbReference>
<sequence length="176" mass="19890">MDPIIISGGPGAGKTTLLHALAERGFTTFNEVPRDLIEQQSQFENGILPWDNLPAFAELCLEEMQQQKQQAMCEKVAFLDRAIPDICAYLSGAGHPLSQRYLEGSRGYHSQVFFCQPNEFTYVQDEVRPYPFAEALELHQQLLASYQSLGYHIIEVPWASVSERAEFVARHIMLGK</sequence>
<evidence type="ECO:0000313" key="2">
    <source>
        <dbReference type="EMBL" id="SDH76217.1"/>
    </source>
</evidence>
<protein>
    <submittedName>
        <fullName evidence="2">Predicted ATPase</fullName>
    </submittedName>
</protein>
<name>A0A1G8F292_9VIBR</name>
<dbReference type="RefSeq" id="WP_093277734.1">
    <property type="nucleotide sequence ID" value="NZ_FNDD01000028.1"/>
</dbReference>
<proteinExistence type="predicted"/>
<feature type="domain" description="NadR/Ttd14 AAA" evidence="1">
    <location>
        <begin position="4"/>
        <end position="164"/>
    </location>
</feature>
<dbReference type="EMBL" id="FNDD01000028">
    <property type="protein sequence ID" value="SDH76217.1"/>
    <property type="molecule type" value="Genomic_DNA"/>
</dbReference>
<dbReference type="SUPFAM" id="SSF52540">
    <property type="entry name" value="P-loop containing nucleoside triphosphate hydrolases"/>
    <property type="match status" value="1"/>
</dbReference>
<reference evidence="2 3" key="1">
    <citation type="submission" date="2016-10" db="EMBL/GenBank/DDBJ databases">
        <authorList>
            <person name="de Groot N.N."/>
        </authorList>
    </citation>
    <scope>NUCLEOTIDE SEQUENCE [LARGE SCALE GENOMIC DNA]</scope>
    <source>
        <strain evidence="2 3">CGMCC 1.10228</strain>
    </source>
</reference>
<organism evidence="2 3">
    <name type="scientific">Vibrio xiamenensis</name>
    <dbReference type="NCBI Taxonomy" id="861298"/>
    <lineage>
        <taxon>Bacteria</taxon>
        <taxon>Pseudomonadati</taxon>
        <taxon>Pseudomonadota</taxon>
        <taxon>Gammaproteobacteria</taxon>
        <taxon>Vibrionales</taxon>
        <taxon>Vibrionaceae</taxon>
        <taxon>Vibrio</taxon>
    </lineage>
</organism>
<dbReference type="STRING" id="861298.SAMN04488136_1288"/>
<keyword evidence="3" id="KW-1185">Reference proteome</keyword>
<dbReference type="OrthoDB" id="5638848at2"/>
<dbReference type="Gene3D" id="3.40.50.300">
    <property type="entry name" value="P-loop containing nucleotide triphosphate hydrolases"/>
    <property type="match status" value="1"/>
</dbReference>
<dbReference type="InterPro" id="IPR027417">
    <property type="entry name" value="P-loop_NTPase"/>
</dbReference>
<evidence type="ECO:0000259" key="1">
    <source>
        <dbReference type="Pfam" id="PF13521"/>
    </source>
</evidence>